<proteinExistence type="predicted"/>
<dbReference type="Proteomes" id="UP000234585">
    <property type="component" value="Unassembled WGS sequence"/>
</dbReference>
<organism evidence="2 3">
    <name type="scientific">Aspergillus candidus</name>
    <dbReference type="NCBI Taxonomy" id="41067"/>
    <lineage>
        <taxon>Eukaryota</taxon>
        <taxon>Fungi</taxon>
        <taxon>Dikarya</taxon>
        <taxon>Ascomycota</taxon>
        <taxon>Pezizomycotina</taxon>
        <taxon>Eurotiomycetes</taxon>
        <taxon>Eurotiomycetidae</taxon>
        <taxon>Eurotiales</taxon>
        <taxon>Aspergillaceae</taxon>
        <taxon>Aspergillus</taxon>
        <taxon>Aspergillus subgen. Circumdati</taxon>
    </lineage>
</organism>
<evidence type="ECO:0000256" key="1">
    <source>
        <dbReference type="SAM" id="SignalP"/>
    </source>
</evidence>
<feature type="signal peptide" evidence="1">
    <location>
        <begin position="1"/>
        <end position="18"/>
    </location>
</feature>
<protein>
    <submittedName>
        <fullName evidence="2">Uncharacterized protein</fullName>
    </submittedName>
</protein>
<feature type="chain" id="PRO_5014189291" evidence="1">
    <location>
        <begin position="19"/>
        <end position="51"/>
    </location>
</feature>
<keyword evidence="3" id="KW-1185">Reference proteome</keyword>
<dbReference type="AlphaFoldDB" id="A0A2I2FLT5"/>
<evidence type="ECO:0000313" key="3">
    <source>
        <dbReference type="Proteomes" id="UP000234585"/>
    </source>
</evidence>
<accession>A0A2I2FLT5</accession>
<dbReference type="GeneID" id="36528027"/>
<evidence type="ECO:0000313" key="2">
    <source>
        <dbReference type="EMBL" id="PLB41595.1"/>
    </source>
</evidence>
<name>A0A2I2FLT5_ASPCN</name>
<reference evidence="2 3" key="1">
    <citation type="submission" date="2017-12" db="EMBL/GenBank/DDBJ databases">
        <authorList>
            <consortium name="DOE Joint Genome Institute"/>
            <person name="Haridas S."/>
            <person name="Kjaerbolling I."/>
            <person name="Vesth T.C."/>
            <person name="Frisvad J.C."/>
            <person name="Nybo J.L."/>
            <person name="Theobald S."/>
            <person name="Kuo A."/>
            <person name="Bowyer P."/>
            <person name="Matsuda Y."/>
            <person name="Mondo S."/>
            <person name="Lyhne E.K."/>
            <person name="Kogle M.E."/>
            <person name="Clum A."/>
            <person name="Lipzen A."/>
            <person name="Salamov A."/>
            <person name="Ngan C.Y."/>
            <person name="Daum C."/>
            <person name="Chiniquy J."/>
            <person name="Barry K."/>
            <person name="LaButti K."/>
            <person name="Simmons B.A."/>
            <person name="Magnuson J.K."/>
            <person name="Mortensen U.H."/>
            <person name="Larsen T.O."/>
            <person name="Grigoriev I.V."/>
            <person name="Baker S.E."/>
            <person name="Andersen M.R."/>
            <person name="Nordberg H.P."/>
            <person name="Cantor M.N."/>
            <person name="Hua S.X."/>
        </authorList>
    </citation>
    <scope>NUCLEOTIDE SEQUENCE [LARGE SCALE GENOMIC DNA]</scope>
    <source>
        <strain evidence="2 3">CBS 102.13</strain>
    </source>
</reference>
<dbReference type="EMBL" id="KZ559120">
    <property type="protein sequence ID" value="PLB41595.1"/>
    <property type="molecule type" value="Genomic_DNA"/>
</dbReference>
<keyword evidence="1" id="KW-0732">Signal</keyword>
<gene>
    <name evidence="2" type="ORF">BDW47DRAFT_99357</name>
</gene>
<dbReference type="RefSeq" id="XP_024675607.1">
    <property type="nucleotide sequence ID" value="XM_024820867.1"/>
</dbReference>
<sequence length="51" mass="5839">MSIAFALHLMSLHGGSSGWITAVASLNSERNNHTCRRSIHWQWAEDPRYLE</sequence>